<accession>A0ABW9G3L5</accession>
<evidence type="ECO:0000259" key="5">
    <source>
        <dbReference type="Pfam" id="PF04357"/>
    </source>
</evidence>
<dbReference type="Pfam" id="PF04357">
    <property type="entry name" value="TamB"/>
    <property type="match status" value="1"/>
</dbReference>
<dbReference type="PANTHER" id="PTHR36985">
    <property type="entry name" value="TRANSLOCATION AND ASSEMBLY MODULE SUBUNIT TAMB"/>
    <property type="match status" value="1"/>
</dbReference>
<comment type="caution">
    <text evidence="6">The sequence shown here is derived from an EMBL/GenBank/DDBJ whole genome shotgun (WGS) entry which is preliminary data.</text>
</comment>
<name>A0ABW9G3L5_9GAMM</name>
<reference evidence="6 7" key="1">
    <citation type="journal article" date="2013" name="Int. J. Syst. Evol. Microbiol.">
        <title>Celerinatantimonas yamalensis sp. nov., a cold-adapted diazotrophic bacterium from a cold permafrost brine.</title>
        <authorList>
            <person name="Shcherbakova V."/>
            <person name="Chuvilskaya N."/>
            <person name="Rivkina E."/>
            <person name="Demidov N."/>
            <person name="Uchaeva V."/>
            <person name="Suetin S."/>
            <person name="Suzina N."/>
            <person name="Gilichinsky D."/>
        </authorList>
    </citation>
    <scope>NUCLEOTIDE SEQUENCE [LARGE SCALE GENOMIC DNA]</scope>
    <source>
        <strain evidence="6 7">C7</strain>
    </source>
</reference>
<keyword evidence="3" id="KW-1133">Transmembrane helix</keyword>
<dbReference type="EMBL" id="JBEQCT010000001">
    <property type="protein sequence ID" value="MFM2484261.1"/>
    <property type="molecule type" value="Genomic_DNA"/>
</dbReference>
<dbReference type="Proteomes" id="UP001629953">
    <property type="component" value="Unassembled WGS sequence"/>
</dbReference>
<organism evidence="6 7">
    <name type="scientific">Celerinatantimonas yamalensis</name>
    <dbReference type="NCBI Taxonomy" id="559956"/>
    <lineage>
        <taxon>Bacteria</taxon>
        <taxon>Pseudomonadati</taxon>
        <taxon>Pseudomonadota</taxon>
        <taxon>Gammaproteobacteria</taxon>
        <taxon>Celerinatantimonadaceae</taxon>
        <taxon>Celerinatantimonas</taxon>
    </lineage>
</organism>
<evidence type="ECO:0000256" key="4">
    <source>
        <dbReference type="ARBA" id="ARBA00023136"/>
    </source>
</evidence>
<evidence type="ECO:0000313" key="6">
    <source>
        <dbReference type="EMBL" id="MFM2484261.1"/>
    </source>
</evidence>
<sequence length="1229" mass="133996">MKQLWRILRVLLPILAVLITLLLVVLASPQANRALLRYASEYVPGLTIGNINGSLLSGLSLSSVDYKTADMHVAARDLTVDMSWSCLLRSQICMRQIAVKRLDVQWHPIASSKSQSSHSSSAAWLPPWPIFLQGVDLQQVHLMIADERLAWRQLKLQAQWHRDQIQVQRFVMDHWSYQTASTSSAEKKVPMNVSVSNAPASSTSIHLTQSLTTALVKLNIPYRIDIRKLVATAGTLDLATPLKVANFQLTGQVSPEQLNVVALKLDTDQGQVDGALTLGLKAPFHSQFHLNVQRQKLGKLQLSGQGPATALKINAAYQGDGDAQLKGQLNWHNPTLPFQLELHAQSQAARLAPVQQISGALQLQGSLLGYQGQLSAKLQAKQQQLNVQGQFVGDQSQLQHFQLQLTSPTGQLNANGMFSWQSTLALQTTINAQKLDLSTWVGLSLPQINGKLTATLAQSLWSISGSDLHGQWQNQPWKLQLKAHGQNRQVDRINVQAQLGQNQLDVSGSITQSLQLKASLAFNQLKQLPWFSAGTLHGELSLSGSTEQPQLSWQLAAQKLHLQEQPIMMGSLQSQGEMLLSSALRGHFNLTIQDGRYGAQSPVNLSADYRGNEQQQLHLKAEQAKRNMQVTLIGQGSLKHWSGQLQQLSIDSELGRLTQAHPTTLSIEQTHLTLAPICLRDSQQGKLCLTEPTLISPAQGQLTGKLDGFALQPLISLWFQSVRWQATLNGKFNVHWQVGQRPQGRLALQVSPGSVVITNSNQQSQQYHYQTLRLNAQARAGDAQFELLSQSKQLGDLTAQLQADLQHGAPYPLQGQLRVKQLQLAPYAPLVKSLTLLQGSIDGQLRIAGVSRHPTINGELKLRHGALEGPQLPLPVADLNSDIQIQGQSAKLTGQFQSAGHLASWQGRIGWAGGALSADVKLSGDKLPVHYPPADLEVSPQLRVRFNQMQLSIDGTVKVDKGQIKVAKLPTSATSLSTDVHIVDQPKTAPVGQALAINVDLNLGNALYLNAFGLTSQLTGKLNVNQRPGQTMQTTGQINLQDGQFIAYGQYLQIQSGSLTFSGETATPIINIKAIRDPSQTTDNVTVGVTAVGTPKHLTVKLFSNPLMAQSEQLSYLLRGHGISSQGDSSVLTSLLLSTGLNQTGELVTKLGNTIGIKQLSLSTSGSGDNAQVQVSGYLFPGVQVKYGRGMFAASNELTLRYQLIPKFYLEVVSGLDNALDLYYEFNLQ</sequence>
<keyword evidence="7" id="KW-1185">Reference proteome</keyword>
<dbReference type="InterPro" id="IPR007452">
    <property type="entry name" value="TamB_C"/>
</dbReference>
<dbReference type="RefSeq" id="WP_408622396.1">
    <property type="nucleotide sequence ID" value="NZ_JBEQCT010000001.1"/>
</dbReference>
<evidence type="ECO:0000256" key="3">
    <source>
        <dbReference type="ARBA" id="ARBA00022989"/>
    </source>
</evidence>
<comment type="subcellular location">
    <subcellularLocation>
        <location evidence="1">Membrane</location>
        <topology evidence="1">Single-pass membrane protein</topology>
    </subcellularLocation>
</comment>
<protein>
    <submittedName>
        <fullName evidence="6">Translocation/assembly module TamB domain-containing protein</fullName>
    </submittedName>
</protein>
<keyword evidence="2" id="KW-0812">Transmembrane</keyword>
<evidence type="ECO:0000256" key="2">
    <source>
        <dbReference type="ARBA" id="ARBA00022692"/>
    </source>
</evidence>
<evidence type="ECO:0000256" key="1">
    <source>
        <dbReference type="ARBA" id="ARBA00004167"/>
    </source>
</evidence>
<proteinExistence type="predicted"/>
<evidence type="ECO:0000313" key="7">
    <source>
        <dbReference type="Proteomes" id="UP001629953"/>
    </source>
</evidence>
<keyword evidence="4" id="KW-0472">Membrane</keyword>
<dbReference type="PANTHER" id="PTHR36985:SF1">
    <property type="entry name" value="TRANSLOCATION AND ASSEMBLY MODULE SUBUNIT TAMB"/>
    <property type="match status" value="1"/>
</dbReference>
<gene>
    <name evidence="6" type="ORF">ABUE30_04135</name>
</gene>
<feature type="domain" description="Translocation and assembly module TamB C-terminal" evidence="5">
    <location>
        <begin position="895"/>
        <end position="1226"/>
    </location>
</feature>